<dbReference type="SUPFAM" id="SSF52467">
    <property type="entry name" value="DHS-like NAD/FAD-binding domain"/>
    <property type="match status" value="1"/>
</dbReference>
<proteinExistence type="inferred from homology"/>
<dbReference type="OrthoDB" id="9785953at2"/>
<evidence type="ECO:0000256" key="3">
    <source>
        <dbReference type="RuleBase" id="RU362132"/>
    </source>
</evidence>
<dbReference type="InterPro" id="IPR012001">
    <property type="entry name" value="Thiamin_PyroP_enz_TPP-bd_dom"/>
</dbReference>
<dbReference type="InterPro" id="IPR047211">
    <property type="entry name" value="POXB-like"/>
</dbReference>
<dbReference type="EMBL" id="CP038150">
    <property type="protein sequence ID" value="QBR01589.1"/>
    <property type="molecule type" value="Genomic_DNA"/>
</dbReference>
<dbReference type="Pfam" id="PF02776">
    <property type="entry name" value="TPP_enzyme_N"/>
    <property type="match status" value="1"/>
</dbReference>
<dbReference type="InterPro" id="IPR047212">
    <property type="entry name" value="TPP_POXB-like"/>
</dbReference>
<dbReference type="GO" id="GO:0000287">
    <property type="term" value="F:magnesium ion binding"/>
    <property type="evidence" value="ECO:0007669"/>
    <property type="project" value="InterPro"/>
</dbReference>
<dbReference type="PROSITE" id="PS00187">
    <property type="entry name" value="TPP_ENZYMES"/>
    <property type="match status" value="1"/>
</dbReference>
<gene>
    <name evidence="7" type="ORF">E1956_30945</name>
</gene>
<keyword evidence="8" id="KW-1185">Reference proteome</keyword>
<dbReference type="InterPro" id="IPR012000">
    <property type="entry name" value="Thiamin_PyroP_enz_cen_dom"/>
</dbReference>
<dbReference type="GO" id="GO:0019752">
    <property type="term" value="P:carboxylic acid metabolic process"/>
    <property type="evidence" value="ECO:0007669"/>
    <property type="project" value="UniProtKB-ARBA"/>
</dbReference>
<dbReference type="PANTHER" id="PTHR42981">
    <property type="entry name" value="PYRUVATE DEHYDROGENASE [UBIQUINONE]"/>
    <property type="match status" value="1"/>
</dbReference>
<organism evidence="7 8">
    <name type="scientific">Paraburkholderia pallida</name>
    <dbReference type="NCBI Taxonomy" id="2547399"/>
    <lineage>
        <taxon>Bacteria</taxon>
        <taxon>Pseudomonadati</taxon>
        <taxon>Pseudomonadota</taxon>
        <taxon>Betaproteobacteria</taxon>
        <taxon>Burkholderiales</taxon>
        <taxon>Burkholderiaceae</taxon>
        <taxon>Paraburkholderia</taxon>
    </lineage>
</organism>
<keyword evidence="7" id="KW-0830">Ubiquinone</keyword>
<dbReference type="RefSeq" id="WP_134756402.1">
    <property type="nucleotide sequence ID" value="NZ_CP038150.1"/>
</dbReference>
<evidence type="ECO:0000256" key="2">
    <source>
        <dbReference type="ARBA" id="ARBA00023052"/>
    </source>
</evidence>
<feature type="domain" description="Thiamine pyrophosphate enzyme N-terminal TPP-binding" evidence="6">
    <location>
        <begin position="4"/>
        <end position="116"/>
    </location>
</feature>
<feature type="domain" description="Thiamine pyrophosphate enzyme central" evidence="4">
    <location>
        <begin position="189"/>
        <end position="317"/>
    </location>
</feature>
<reference evidence="7 8" key="1">
    <citation type="submission" date="2019-03" db="EMBL/GenBank/DDBJ databases">
        <title>Paraburkholderia sp. 7MH5, isolated from subtropical forest soil.</title>
        <authorList>
            <person name="Gao Z.-H."/>
            <person name="Qiu L.-H."/>
        </authorList>
    </citation>
    <scope>NUCLEOTIDE SEQUENCE [LARGE SCALE GENOMIC DNA]</scope>
    <source>
        <strain evidence="7 8">7MH5</strain>
    </source>
</reference>
<accession>A0A4P7CZ33</accession>
<dbReference type="PANTHER" id="PTHR42981:SF2">
    <property type="entry name" value="PYRUVATE DEHYDROGENASE [UBIQUINONE]"/>
    <property type="match status" value="1"/>
</dbReference>
<dbReference type="Proteomes" id="UP000295727">
    <property type="component" value="Chromosome 3"/>
</dbReference>
<dbReference type="Gene3D" id="3.40.50.1220">
    <property type="entry name" value="TPP-binding domain"/>
    <property type="match status" value="1"/>
</dbReference>
<evidence type="ECO:0000259" key="4">
    <source>
        <dbReference type="Pfam" id="PF00205"/>
    </source>
</evidence>
<evidence type="ECO:0000259" key="6">
    <source>
        <dbReference type="Pfam" id="PF02776"/>
    </source>
</evidence>
<dbReference type="GO" id="GO:0003824">
    <property type="term" value="F:catalytic activity"/>
    <property type="evidence" value="ECO:0007669"/>
    <property type="project" value="InterPro"/>
</dbReference>
<name>A0A4P7CZ33_9BURK</name>
<dbReference type="InterPro" id="IPR029061">
    <property type="entry name" value="THDP-binding"/>
</dbReference>
<evidence type="ECO:0000256" key="1">
    <source>
        <dbReference type="ARBA" id="ARBA00007812"/>
    </source>
</evidence>
<sequence>MGKKVAEVIVEVLEQAGVKRCYGIVGDTLNLIAEHLERSSIDWVSVRHEEAGAFAAGTEALHTGNLTACAGSCGPGSLHFINGLYEANRNRAPVVLIASQVAMSEMGFEFVQEVDFNTVFKECSVFCDMILTPEQARKKAVMACQAALSRRGVAVLIVPVDVSHGEVKEDFPYRVHQSRPTIRPSDEEIKEIARTLNEGRKIAIYAGSGCEGALDEIMAVAERLKAPVAHTSRAKCFLEPGNPYNIGMTGILGNEAGYNALLECDTLLLLGADFAWRQFYPDAATIVQIDINPMHLGRRHHITLGAVGDIQPTLAALLPHLKLNGDASFQQKYVKRYAESMASARKQLVPGRNNTIPGSYLASVIDQYAADDALICADDGSPIVWALRLFEANGKREIFGSLLHGTMATALPSAIGLQKASPDRQVIALCGDGGIAMLFGELLTTIQEEVPIKIAVFDNSKLGFVEIEQKSEGMLDTFTHLKNPDFGKVAEAVGLWGKTVRSASELPGAVQDWLAQPGPALLNVVVNPLELVKPPFFEVKPVIGMALYSVRAVLNGRGADVLEMVRENFL</sequence>
<dbReference type="KEGG" id="ppai:E1956_30945"/>
<dbReference type="Gene3D" id="3.40.50.970">
    <property type="match status" value="2"/>
</dbReference>
<feature type="domain" description="Thiamine pyrophosphate enzyme TPP-binding" evidence="5">
    <location>
        <begin position="380"/>
        <end position="524"/>
    </location>
</feature>
<evidence type="ECO:0000259" key="5">
    <source>
        <dbReference type="Pfam" id="PF02775"/>
    </source>
</evidence>
<comment type="similarity">
    <text evidence="1 3">Belongs to the TPP enzyme family.</text>
</comment>
<dbReference type="InterPro" id="IPR000399">
    <property type="entry name" value="TPP-bd_CS"/>
</dbReference>
<dbReference type="CDD" id="cd07039">
    <property type="entry name" value="TPP_PYR_POX"/>
    <property type="match status" value="1"/>
</dbReference>
<dbReference type="GO" id="GO:0030976">
    <property type="term" value="F:thiamine pyrophosphate binding"/>
    <property type="evidence" value="ECO:0007669"/>
    <property type="project" value="InterPro"/>
</dbReference>
<dbReference type="Pfam" id="PF02775">
    <property type="entry name" value="TPP_enzyme_C"/>
    <property type="match status" value="1"/>
</dbReference>
<dbReference type="CDD" id="cd02014">
    <property type="entry name" value="TPP_POX"/>
    <property type="match status" value="1"/>
</dbReference>
<dbReference type="AlphaFoldDB" id="A0A4P7CZ33"/>
<dbReference type="InterPro" id="IPR047210">
    <property type="entry name" value="TPP_PYR_POXB-like"/>
</dbReference>
<evidence type="ECO:0000313" key="7">
    <source>
        <dbReference type="EMBL" id="QBR01589.1"/>
    </source>
</evidence>
<protein>
    <submittedName>
        <fullName evidence="7">Ubiquinone-dependent pyruvate dehydrogenase</fullName>
    </submittedName>
</protein>
<dbReference type="SUPFAM" id="SSF52518">
    <property type="entry name" value="Thiamin diphosphate-binding fold (THDP-binding)"/>
    <property type="match status" value="2"/>
</dbReference>
<keyword evidence="7" id="KW-0670">Pyruvate</keyword>
<dbReference type="InterPro" id="IPR011766">
    <property type="entry name" value="TPP_enzyme_TPP-bd"/>
</dbReference>
<dbReference type="Pfam" id="PF00205">
    <property type="entry name" value="TPP_enzyme_M"/>
    <property type="match status" value="1"/>
</dbReference>
<dbReference type="InterPro" id="IPR029035">
    <property type="entry name" value="DHS-like_NAD/FAD-binding_dom"/>
</dbReference>
<evidence type="ECO:0000313" key="8">
    <source>
        <dbReference type="Proteomes" id="UP000295727"/>
    </source>
</evidence>
<keyword evidence="2 3" id="KW-0786">Thiamine pyrophosphate</keyword>